<protein>
    <submittedName>
        <fullName evidence="7">Oligosaccharide flippase family protein</fullName>
    </submittedName>
</protein>
<dbReference type="InterPro" id="IPR024923">
    <property type="entry name" value="PG_synth_SpoVB"/>
</dbReference>
<feature type="transmembrane region" description="Helical" evidence="6">
    <location>
        <begin position="219"/>
        <end position="240"/>
    </location>
</feature>
<feature type="transmembrane region" description="Helical" evidence="6">
    <location>
        <begin position="388"/>
        <end position="405"/>
    </location>
</feature>
<feature type="transmembrane region" description="Helical" evidence="6">
    <location>
        <begin position="176"/>
        <end position="199"/>
    </location>
</feature>
<gene>
    <name evidence="7" type="ORF">NDK47_11375</name>
</gene>
<sequence length="507" mass="55601">MQLPAFLKQTVLRTGAIFLVKAIGLAVRIPLYRLLGSEGTGIYQIVYSIFGFALTLLTGGFPTTLALMTAKDLKRGSQLFKGFIIPFFILGVGSGLLCYTTAPYLAYYLGDSRLTFPIRCLAPALMIVPLLQLHRGFLQGIESYGEVSTSELIEQAVRAGTMLLLVVVWMKYGIYAAAGGAAFGAFTGAFVALCFLWLWQYNKKPMFSGTTNRTFTDSIRWSVFGPGIFFFLKTSFAITLTRLVTPTSDLLDALIIPARLQKSGLSQSDAVGVFGEITGMASITAYLPTILTAALSYTVASKLTANWQNKKRKNFLERSNISLEVGWFWGIGSTVFLLFYADELSILIFGNEGAAQANRYLSFAPIVVGMRELTTTILWAMDQKSAPLIGSILGLICSAFAAYYLTAIPGFGYAGAAISVFTFEFIPLIWNVVMVQKRCKGAFPVTNIVSGSLFLLVIAFFYTPFDALLLRVGLDSAIIRSLGGTLFFTICIFLYIFFRFRKKTGGR</sequence>
<accession>A0ABY4WQZ1</accession>
<dbReference type="EMBL" id="CP098755">
    <property type="protein sequence ID" value="USG67834.1"/>
    <property type="molecule type" value="Genomic_DNA"/>
</dbReference>
<dbReference type="InterPro" id="IPR002797">
    <property type="entry name" value="Polysacc_synth"/>
</dbReference>
<feature type="transmembrane region" description="Helical" evidence="6">
    <location>
        <begin position="411"/>
        <end position="433"/>
    </location>
</feature>
<feature type="transmembrane region" description="Helical" evidence="6">
    <location>
        <begin position="12"/>
        <end position="33"/>
    </location>
</feature>
<evidence type="ECO:0000256" key="5">
    <source>
        <dbReference type="ARBA" id="ARBA00023136"/>
    </source>
</evidence>
<dbReference type="Proteomes" id="UP001056500">
    <property type="component" value="Chromosome"/>
</dbReference>
<feature type="transmembrane region" description="Helical" evidence="6">
    <location>
        <begin position="321"/>
        <end position="340"/>
    </location>
</feature>
<evidence type="ECO:0000256" key="2">
    <source>
        <dbReference type="ARBA" id="ARBA00022475"/>
    </source>
</evidence>
<name>A0ABY4WQZ1_9BACL</name>
<dbReference type="PANTHER" id="PTHR30250:SF21">
    <property type="entry name" value="LIPID II FLIPPASE MURJ"/>
    <property type="match status" value="1"/>
</dbReference>
<dbReference type="Pfam" id="PF01943">
    <property type="entry name" value="Polysacc_synt"/>
    <property type="match status" value="1"/>
</dbReference>
<keyword evidence="2" id="KW-1003">Cell membrane</keyword>
<feature type="transmembrane region" description="Helical" evidence="6">
    <location>
        <begin position="45"/>
        <end position="67"/>
    </location>
</feature>
<keyword evidence="3 6" id="KW-0812">Transmembrane</keyword>
<keyword evidence="4 6" id="KW-1133">Transmembrane helix</keyword>
<evidence type="ECO:0000256" key="4">
    <source>
        <dbReference type="ARBA" id="ARBA00022989"/>
    </source>
</evidence>
<feature type="transmembrane region" description="Helical" evidence="6">
    <location>
        <begin position="445"/>
        <end position="465"/>
    </location>
</feature>
<feature type="transmembrane region" description="Helical" evidence="6">
    <location>
        <begin position="360"/>
        <end position="381"/>
    </location>
</feature>
<reference evidence="7" key="1">
    <citation type="submission" date="2022-06" db="EMBL/GenBank/DDBJ databases">
        <title>Genome sequencing of Brevibacillus sp. BB3-R1.</title>
        <authorList>
            <person name="Heo J."/>
            <person name="Lee D."/>
            <person name="Won M."/>
            <person name="Han B.-H."/>
            <person name="Hong S.-B."/>
            <person name="Kwon S.-W."/>
        </authorList>
    </citation>
    <scope>NUCLEOTIDE SEQUENCE</scope>
    <source>
        <strain evidence="7">BB3-R1</strain>
    </source>
</reference>
<dbReference type="RefSeq" id="WP_251874927.1">
    <property type="nucleotide sequence ID" value="NZ_CP098755.1"/>
</dbReference>
<keyword evidence="5 6" id="KW-0472">Membrane</keyword>
<comment type="subcellular location">
    <subcellularLocation>
        <location evidence="1">Cell membrane</location>
        <topology evidence="1">Multi-pass membrane protein</topology>
    </subcellularLocation>
</comment>
<proteinExistence type="predicted"/>
<feature type="transmembrane region" description="Helical" evidence="6">
    <location>
        <begin position="114"/>
        <end position="131"/>
    </location>
</feature>
<dbReference type="PIRSF" id="PIRSF038958">
    <property type="entry name" value="PG_synth_SpoVB"/>
    <property type="match status" value="1"/>
</dbReference>
<evidence type="ECO:0000313" key="7">
    <source>
        <dbReference type="EMBL" id="USG67834.1"/>
    </source>
</evidence>
<evidence type="ECO:0000256" key="1">
    <source>
        <dbReference type="ARBA" id="ARBA00004651"/>
    </source>
</evidence>
<evidence type="ECO:0000256" key="6">
    <source>
        <dbReference type="SAM" id="Phobius"/>
    </source>
</evidence>
<evidence type="ECO:0000313" key="8">
    <source>
        <dbReference type="Proteomes" id="UP001056500"/>
    </source>
</evidence>
<keyword evidence="8" id="KW-1185">Reference proteome</keyword>
<feature type="transmembrane region" description="Helical" evidence="6">
    <location>
        <begin position="277"/>
        <end position="300"/>
    </location>
</feature>
<dbReference type="InterPro" id="IPR050833">
    <property type="entry name" value="Poly_Biosynth_Transport"/>
</dbReference>
<organism evidence="7 8">
    <name type="scientific">Brevibacillus ruminantium</name>
    <dbReference type="NCBI Taxonomy" id="2950604"/>
    <lineage>
        <taxon>Bacteria</taxon>
        <taxon>Bacillati</taxon>
        <taxon>Bacillota</taxon>
        <taxon>Bacilli</taxon>
        <taxon>Bacillales</taxon>
        <taxon>Paenibacillaceae</taxon>
        <taxon>Brevibacillus</taxon>
    </lineage>
</organism>
<feature type="transmembrane region" description="Helical" evidence="6">
    <location>
        <begin position="79"/>
        <end position="102"/>
    </location>
</feature>
<evidence type="ECO:0000256" key="3">
    <source>
        <dbReference type="ARBA" id="ARBA00022692"/>
    </source>
</evidence>
<dbReference type="PANTHER" id="PTHR30250">
    <property type="entry name" value="PST FAMILY PREDICTED COLANIC ACID TRANSPORTER"/>
    <property type="match status" value="1"/>
</dbReference>
<feature type="transmembrane region" description="Helical" evidence="6">
    <location>
        <begin position="477"/>
        <end position="498"/>
    </location>
</feature>